<evidence type="ECO:0000256" key="10">
    <source>
        <dbReference type="ARBA" id="ARBA00023204"/>
    </source>
</evidence>
<organism evidence="18 19">
    <name type="scientific">Candidatus Manganitrophus noduliformans</name>
    <dbReference type="NCBI Taxonomy" id="2606439"/>
    <lineage>
        <taxon>Bacteria</taxon>
        <taxon>Pseudomonadati</taxon>
        <taxon>Nitrospirota</taxon>
        <taxon>Nitrospiria</taxon>
        <taxon>Candidatus Troglogloeales</taxon>
        <taxon>Candidatus Manganitrophaceae</taxon>
        <taxon>Candidatus Manganitrophus</taxon>
    </lineage>
</organism>
<dbReference type="GO" id="GO:0005524">
    <property type="term" value="F:ATP binding"/>
    <property type="evidence" value="ECO:0007669"/>
    <property type="project" value="UniProtKB-KW"/>
</dbReference>
<comment type="catalytic activity">
    <reaction evidence="12 15">
        <text>Couples ATP hydrolysis with the unwinding of duplex DNA by translocating in the 3'-5' direction.</text>
        <dbReference type="EC" id="5.6.2.4"/>
    </reaction>
</comment>
<reference evidence="18 19" key="1">
    <citation type="journal article" date="2020" name="Nature">
        <title>Bacterial chemolithoautotrophy via manganese oxidation.</title>
        <authorList>
            <person name="Yu H."/>
            <person name="Leadbetter J.R."/>
        </authorList>
    </citation>
    <scope>NUCLEOTIDE SEQUENCE [LARGE SCALE GENOMIC DNA]</scope>
    <source>
        <strain evidence="18 19">Mn-1</strain>
    </source>
</reference>
<evidence type="ECO:0000256" key="4">
    <source>
        <dbReference type="ARBA" id="ARBA00022763"/>
    </source>
</evidence>
<name>A0A7X6DSH9_9BACT</name>
<dbReference type="SUPFAM" id="SSF50249">
    <property type="entry name" value="Nucleic acid-binding proteins"/>
    <property type="match status" value="1"/>
</dbReference>
<dbReference type="CDD" id="cd18811">
    <property type="entry name" value="SF2_C_RecG"/>
    <property type="match status" value="1"/>
</dbReference>
<evidence type="ECO:0000256" key="2">
    <source>
        <dbReference type="ARBA" id="ARBA00017846"/>
    </source>
</evidence>
<dbReference type="NCBIfam" id="TIGR00643">
    <property type="entry name" value="recG"/>
    <property type="match status" value="1"/>
</dbReference>
<dbReference type="InterPro" id="IPR011545">
    <property type="entry name" value="DEAD/DEAH_box_helicase_dom"/>
</dbReference>
<dbReference type="CDD" id="cd17992">
    <property type="entry name" value="DEXHc_RecG"/>
    <property type="match status" value="1"/>
</dbReference>
<evidence type="ECO:0000256" key="6">
    <source>
        <dbReference type="ARBA" id="ARBA00022806"/>
    </source>
</evidence>
<evidence type="ECO:0000256" key="9">
    <source>
        <dbReference type="ARBA" id="ARBA00023172"/>
    </source>
</evidence>
<gene>
    <name evidence="18" type="primary">recG</name>
    <name evidence="18" type="ORF">MNODULE_17370</name>
</gene>
<dbReference type="GO" id="GO:0003677">
    <property type="term" value="F:DNA binding"/>
    <property type="evidence" value="ECO:0007669"/>
    <property type="project" value="UniProtKB-KW"/>
</dbReference>
<evidence type="ECO:0000313" key="18">
    <source>
        <dbReference type="EMBL" id="NKE72524.1"/>
    </source>
</evidence>
<keyword evidence="5 15" id="KW-0378">Hydrolase</keyword>
<dbReference type="EMBL" id="VTOW01000003">
    <property type="protein sequence ID" value="NKE72524.1"/>
    <property type="molecule type" value="Genomic_DNA"/>
</dbReference>
<evidence type="ECO:0000256" key="13">
    <source>
        <dbReference type="ARBA" id="ARBA00034808"/>
    </source>
</evidence>
<keyword evidence="8" id="KW-0238">DNA-binding</keyword>
<dbReference type="EC" id="5.6.2.4" evidence="13 15"/>
<keyword evidence="3 15" id="KW-0547">Nucleotide-binding</keyword>
<dbReference type="GO" id="GO:0006281">
    <property type="term" value="P:DNA repair"/>
    <property type="evidence" value="ECO:0007669"/>
    <property type="project" value="UniProtKB-UniRule"/>
</dbReference>
<dbReference type="InterPro" id="IPR012340">
    <property type="entry name" value="NA-bd_OB-fold"/>
</dbReference>
<evidence type="ECO:0000256" key="15">
    <source>
        <dbReference type="RuleBase" id="RU363016"/>
    </source>
</evidence>
<dbReference type="InterPro" id="IPR033454">
    <property type="entry name" value="RecG_wedge"/>
</dbReference>
<keyword evidence="11" id="KW-0413">Isomerase</keyword>
<dbReference type="InterPro" id="IPR004609">
    <property type="entry name" value="ATP-dep_DNA_helicase_RecG"/>
</dbReference>
<dbReference type="CDD" id="cd04488">
    <property type="entry name" value="RecG_wedge_OBF"/>
    <property type="match status" value="1"/>
</dbReference>
<sequence length="713" mass="80766">MTEQARQINDSSPFPWDQPIQYLKGVGPKRAVLFGKLGIETLEDLLLFSPFRYEDRTALKKIAHLQPGEEQTILAEIKAVSLVQTPRRRMKIVDAAVMDETGLLHAKWFNQPYLKDLFKVGEKIMLSGKVKANYYGGYHLEMESPLYEKVDEEEVQIHMGRIVPIYHETKGVTSRQIRSLMKVVLNQYLAKIPDILPSALIQKYNLIPLSQAILGLHFPASDSALAPLNAGRSPFHRRLSFDELFLLQTGLALRKKRFSTQEKGISFRTSGSLPDRLRQILPFQLTPAQEKVLAEIKEDMASDRPMNRLVQGDVGSGKTLVALMSILIALENGYQTALMAPTEILAEQHYLSIRGYIERLGRTITFLTSEMRKKAKEEILEGIRAGAYDLVIGTHALIQEGVEFKKLGMVVVDEQHKFGVLQRAKLAGKGYRPDVLIMTATPIPRTLALTLYGDLNISIIDALPPGRSPIRNFLFYGKQRERAYSFLEKELAKGRQAYVVCPLIEESEKSDLKAALELSVTLQREIFPHRRIGLLHGRLKREEKESIMREFKEGRIDLLVATTVVEVGIDVPNATLMLIEHAERFGLAQLHQLRGRVGRGREQSFCLLAAEYPISAEAKRRLDAMVKSNDGFKIAEIDLEIRGPGEFFGTRQSGIPELRIANLMRDTAILETARREAFTWVDRDPNLTEAESRPIRLLLERKWKGKLEWLTTG</sequence>
<keyword evidence="7 15" id="KW-0067">ATP-binding</keyword>
<keyword evidence="9 15" id="KW-0233">DNA recombination</keyword>
<keyword evidence="6 15" id="KW-0347">Helicase</keyword>
<dbReference type="GO" id="GO:0043138">
    <property type="term" value="F:3'-5' DNA helicase activity"/>
    <property type="evidence" value="ECO:0007669"/>
    <property type="project" value="UniProtKB-EC"/>
</dbReference>
<dbReference type="Pfam" id="PF00270">
    <property type="entry name" value="DEAD"/>
    <property type="match status" value="1"/>
</dbReference>
<dbReference type="InterPro" id="IPR001650">
    <property type="entry name" value="Helicase_C-like"/>
</dbReference>
<evidence type="ECO:0000256" key="11">
    <source>
        <dbReference type="ARBA" id="ARBA00023235"/>
    </source>
</evidence>
<dbReference type="GO" id="GO:0006310">
    <property type="term" value="P:DNA recombination"/>
    <property type="evidence" value="ECO:0007669"/>
    <property type="project" value="UniProtKB-UniRule"/>
</dbReference>
<dbReference type="InterPro" id="IPR014001">
    <property type="entry name" value="Helicase_ATP-bd"/>
</dbReference>
<dbReference type="NCBIfam" id="NF008165">
    <property type="entry name" value="PRK10917.1-3"/>
    <property type="match status" value="1"/>
</dbReference>
<dbReference type="Pfam" id="PF00271">
    <property type="entry name" value="Helicase_C"/>
    <property type="match status" value="1"/>
</dbReference>
<feature type="domain" description="Helicase C-terminal" evidence="17">
    <location>
        <begin position="479"/>
        <end position="645"/>
    </location>
</feature>
<dbReference type="PROSITE" id="PS51194">
    <property type="entry name" value="HELICASE_CTER"/>
    <property type="match status" value="1"/>
</dbReference>
<protein>
    <recommendedName>
        <fullName evidence="2 15">ATP-dependent DNA helicase RecG</fullName>
        <ecNumber evidence="13 15">5.6.2.4</ecNumber>
    </recommendedName>
</protein>
<feature type="domain" description="Helicase ATP-binding" evidence="16">
    <location>
        <begin position="299"/>
        <end position="460"/>
    </location>
</feature>
<dbReference type="Gene3D" id="2.40.50.140">
    <property type="entry name" value="Nucleic acid-binding proteins"/>
    <property type="match status" value="1"/>
</dbReference>
<dbReference type="InterPro" id="IPR045562">
    <property type="entry name" value="RecG_dom3_C"/>
</dbReference>
<comment type="caution">
    <text evidence="18">The sequence shown here is derived from an EMBL/GenBank/DDBJ whole genome shotgun (WGS) entry which is preliminary data.</text>
</comment>
<dbReference type="PANTHER" id="PTHR47964">
    <property type="entry name" value="ATP-DEPENDENT DNA HELICASE HOMOLOG RECG, CHLOROPLASTIC"/>
    <property type="match status" value="1"/>
</dbReference>
<keyword evidence="19" id="KW-1185">Reference proteome</keyword>
<comment type="similarity">
    <text evidence="1 15">Belongs to the helicase family. RecG subfamily.</text>
</comment>
<evidence type="ECO:0000313" key="19">
    <source>
        <dbReference type="Proteomes" id="UP000534783"/>
    </source>
</evidence>
<dbReference type="SUPFAM" id="SSF52540">
    <property type="entry name" value="P-loop containing nucleoside triphosphate hydrolases"/>
    <property type="match status" value="2"/>
</dbReference>
<dbReference type="PANTHER" id="PTHR47964:SF1">
    <property type="entry name" value="ATP-DEPENDENT DNA HELICASE HOMOLOG RECG, CHLOROPLASTIC"/>
    <property type="match status" value="1"/>
</dbReference>
<dbReference type="InterPro" id="IPR047112">
    <property type="entry name" value="RecG/Mfd"/>
</dbReference>
<evidence type="ECO:0000256" key="14">
    <source>
        <dbReference type="ARBA" id="ARBA00048988"/>
    </source>
</evidence>
<dbReference type="GO" id="GO:0016787">
    <property type="term" value="F:hydrolase activity"/>
    <property type="evidence" value="ECO:0007669"/>
    <property type="project" value="UniProtKB-KW"/>
</dbReference>
<dbReference type="Pfam" id="PF19833">
    <property type="entry name" value="RecG_dom3_C"/>
    <property type="match status" value="1"/>
</dbReference>
<evidence type="ECO:0000256" key="5">
    <source>
        <dbReference type="ARBA" id="ARBA00022801"/>
    </source>
</evidence>
<evidence type="ECO:0000256" key="3">
    <source>
        <dbReference type="ARBA" id="ARBA00022741"/>
    </source>
</evidence>
<dbReference type="SMART" id="SM00487">
    <property type="entry name" value="DEXDc"/>
    <property type="match status" value="1"/>
</dbReference>
<comment type="function">
    <text evidence="15">Plays a critical role in recombination and DNA repair. Helps process Holliday junction intermediates to mature products by catalyzing branch migration. Has replication fork regression activity, unwinds stalled or blocked replication forks to make a HJ that can be resolved. Has a DNA unwinding activity characteristic of a DNA helicase with 3'-5' polarity.</text>
</comment>
<proteinExistence type="inferred from homology"/>
<evidence type="ECO:0000259" key="16">
    <source>
        <dbReference type="PROSITE" id="PS51192"/>
    </source>
</evidence>
<dbReference type="Pfam" id="PF17191">
    <property type="entry name" value="RecG_wedge"/>
    <property type="match status" value="1"/>
</dbReference>
<evidence type="ECO:0000256" key="12">
    <source>
        <dbReference type="ARBA" id="ARBA00034617"/>
    </source>
</evidence>
<dbReference type="PROSITE" id="PS51192">
    <property type="entry name" value="HELICASE_ATP_BIND_1"/>
    <property type="match status" value="1"/>
</dbReference>
<dbReference type="Proteomes" id="UP000534783">
    <property type="component" value="Unassembled WGS sequence"/>
</dbReference>
<dbReference type="RefSeq" id="WP_168062253.1">
    <property type="nucleotide sequence ID" value="NZ_VTOW01000003.1"/>
</dbReference>
<dbReference type="NCBIfam" id="NF008168">
    <property type="entry name" value="PRK10917.2-2"/>
    <property type="match status" value="1"/>
</dbReference>
<evidence type="ECO:0000256" key="1">
    <source>
        <dbReference type="ARBA" id="ARBA00007504"/>
    </source>
</evidence>
<dbReference type="InterPro" id="IPR027417">
    <property type="entry name" value="P-loop_NTPase"/>
</dbReference>
<accession>A0A7X6DSH9</accession>
<keyword evidence="10 15" id="KW-0234">DNA repair</keyword>
<evidence type="ECO:0000256" key="8">
    <source>
        <dbReference type="ARBA" id="ARBA00023125"/>
    </source>
</evidence>
<dbReference type="SMART" id="SM00490">
    <property type="entry name" value="HELICc"/>
    <property type="match status" value="1"/>
</dbReference>
<comment type="catalytic activity">
    <reaction evidence="14 15">
        <text>ATP + H2O = ADP + phosphate + H(+)</text>
        <dbReference type="Rhea" id="RHEA:13065"/>
        <dbReference type="ChEBI" id="CHEBI:15377"/>
        <dbReference type="ChEBI" id="CHEBI:15378"/>
        <dbReference type="ChEBI" id="CHEBI:30616"/>
        <dbReference type="ChEBI" id="CHEBI:43474"/>
        <dbReference type="ChEBI" id="CHEBI:456216"/>
        <dbReference type="EC" id="5.6.2.4"/>
    </reaction>
</comment>
<keyword evidence="4 15" id="KW-0227">DNA damage</keyword>
<evidence type="ECO:0000259" key="17">
    <source>
        <dbReference type="PROSITE" id="PS51194"/>
    </source>
</evidence>
<evidence type="ECO:0000256" key="7">
    <source>
        <dbReference type="ARBA" id="ARBA00022840"/>
    </source>
</evidence>
<dbReference type="AlphaFoldDB" id="A0A7X6DSH9"/>
<dbReference type="Gene3D" id="3.40.50.300">
    <property type="entry name" value="P-loop containing nucleotide triphosphate hydrolases"/>
    <property type="match status" value="2"/>
</dbReference>